<keyword evidence="11 17" id="KW-0406">Ion transport</keyword>
<dbReference type="EMBL" id="VIIS01001741">
    <property type="protein sequence ID" value="KAF0293556.1"/>
    <property type="molecule type" value="Genomic_DNA"/>
</dbReference>
<evidence type="ECO:0000256" key="16">
    <source>
        <dbReference type="ARBA" id="ARBA00023303"/>
    </source>
</evidence>
<feature type="transmembrane region" description="Helical" evidence="17">
    <location>
        <begin position="1157"/>
        <end position="1176"/>
    </location>
</feature>
<keyword evidence="14" id="KW-0325">Glycoprotein</keyword>
<evidence type="ECO:0000259" key="20">
    <source>
        <dbReference type="Pfam" id="PF16905"/>
    </source>
</evidence>
<dbReference type="PANTHER" id="PTHR10037:SF62">
    <property type="entry name" value="SODIUM CHANNEL PROTEIN 60E"/>
    <property type="match status" value="1"/>
</dbReference>
<accession>A0A6A4VGJ4</accession>
<evidence type="ECO:0000313" key="22">
    <source>
        <dbReference type="Proteomes" id="UP000440578"/>
    </source>
</evidence>
<dbReference type="CDD" id="cd13433">
    <property type="entry name" value="Na_channel_gate"/>
    <property type="match status" value="1"/>
</dbReference>
<dbReference type="GO" id="GO:0086010">
    <property type="term" value="P:membrane depolarization during action potential"/>
    <property type="evidence" value="ECO:0007669"/>
    <property type="project" value="TreeGrafter"/>
</dbReference>
<dbReference type="Pfam" id="PF16905">
    <property type="entry name" value="GPHH"/>
    <property type="match status" value="1"/>
</dbReference>
<reference evidence="21 22" key="1">
    <citation type="submission" date="2019-07" db="EMBL/GenBank/DDBJ databases">
        <title>Draft genome assembly of a fouling barnacle, Amphibalanus amphitrite (Darwin, 1854): The first reference genome for Thecostraca.</title>
        <authorList>
            <person name="Kim W."/>
        </authorList>
    </citation>
    <scope>NUCLEOTIDE SEQUENCE [LARGE SCALE GENOMIC DNA]</scope>
    <source>
        <strain evidence="21">SNU_AA5</strain>
        <tissue evidence="21">Soma without cirri and trophi</tissue>
    </source>
</reference>
<dbReference type="Gene3D" id="1.20.120.350">
    <property type="entry name" value="Voltage-gated potassium channels. Chain C"/>
    <property type="match status" value="4"/>
</dbReference>
<feature type="transmembrane region" description="Helical" evidence="17">
    <location>
        <begin position="1595"/>
        <end position="1619"/>
    </location>
</feature>
<evidence type="ECO:0000256" key="1">
    <source>
        <dbReference type="ARBA" id="ARBA00004651"/>
    </source>
</evidence>
<dbReference type="Gene3D" id="1.10.238.10">
    <property type="entry name" value="EF-hand"/>
    <property type="match status" value="1"/>
</dbReference>
<dbReference type="InterPro" id="IPR031649">
    <property type="entry name" value="GPHH_dom"/>
</dbReference>
<evidence type="ECO:0000256" key="8">
    <source>
        <dbReference type="ARBA" id="ARBA00022882"/>
    </source>
</evidence>
<evidence type="ECO:0000256" key="11">
    <source>
        <dbReference type="ARBA" id="ARBA00023065"/>
    </source>
</evidence>
<feature type="transmembrane region" description="Helical" evidence="17">
    <location>
        <begin position="801"/>
        <end position="830"/>
    </location>
</feature>
<dbReference type="FunFam" id="1.10.287.70:FF:000047">
    <property type="entry name" value="Sodium channel protein"/>
    <property type="match status" value="1"/>
</dbReference>
<evidence type="ECO:0000256" key="13">
    <source>
        <dbReference type="ARBA" id="ARBA00023157"/>
    </source>
</evidence>
<feature type="transmembrane region" description="Helical" evidence="17">
    <location>
        <begin position="696"/>
        <end position="714"/>
    </location>
</feature>
<dbReference type="FunFam" id="1.20.120.350:FF:000009">
    <property type="entry name" value="Voltage-dependent T-type calcium channel subunit alpha"/>
    <property type="match status" value="1"/>
</dbReference>
<evidence type="ECO:0000256" key="3">
    <source>
        <dbReference type="ARBA" id="ARBA00022461"/>
    </source>
</evidence>
<feature type="transmembrane region" description="Helical" evidence="17">
    <location>
        <begin position="22"/>
        <end position="43"/>
    </location>
</feature>
<evidence type="ECO:0000256" key="6">
    <source>
        <dbReference type="ARBA" id="ARBA00022692"/>
    </source>
</evidence>
<feature type="transmembrane region" description="Helical" evidence="17">
    <location>
        <begin position="1375"/>
        <end position="1393"/>
    </location>
</feature>
<evidence type="ECO:0000256" key="2">
    <source>
        <dbReference type="ARBA" id="ARBA00022448"/>
    </source>
</evidence>
<feature type="transmembrane region" description="Helical" evidence="17">
    <location>
        <begin position="1399"/>
        <end position="1420"/>
    </location>
</feature>
<feature type="transmembrane region" description="Helical" evidence="17">
    <location>
        <begin position="1119"/>
        <end position="1137"/>
    </location>
</feature>
<dbReference type="GO" id="GO:0022843">
    <property type="term" value="F:voltage-gated monoatomic cation channel activity"/>
    <property type="evidence" value="ECO:0007669"/>
    <property type="project" value="UniProtKB-ARBA"/>
</dbReference>
<comment type="subcellular location">
    <subcellularLocation>
        <location evidence="1 17">Cell membrane</location>
        <topology evidence="1 17">Multi-pass membrane protein</topology>
    </subcellularLocation>
</comment>
<dbReference type="PRINTS" id="PR00170">
    <property type="entry name" value="NACHANNEL"/>
</dbReference>
<organism evidence="21 22">
    <name type="scientific">Amphibalanus amphitrite</name>
    <name type="common">Striped barnacle</name>
    <name type="synonym">Balanus amphitrite</name>
    <dbReference type="NCBI Taxonomy" id="1232801"/>
    <lineage>
        <taxon>Eukaryota</taxon>
        <taxon>Metazoa</taxon>
        <taxon>Ecdysozoa</taxon>
        <taxon>Arthropoda</taxon>
        <taxon>Crustacea</taxon>
        <taxon>Multicrustacea</taxon>
        <taxon>Cirripedia</taxon>
        <taxon>Thoracica</taxon>
        <taxon>Thoracicalcarea</taxon>
        <taxon>Balanomorpha</taxon>
        <taxon>Balanoidea</taxon>
        <taxon>Balanidae</taxon>
        <taxon>Amphibalaninae</taxon>
        <taxon>Amphibalanus</taxon>
    </lineage>
</organism>
<keyword evidence="2 17" id="KW-0813">Transport</keyword>
<feature type="region of interest" description="Disordered" evidence="18">
    <location>
        <begin position="327"/>
        <end position="374"/>
    </location>
</feature>
<name>A0A6A4VGJ4_AMPAM</name>
<feature type="transmembrane region" description="Helical" evidence="17">
    <location>
        <begin position="889"/>
        <end position="914"/>
    </location>
</feature>
<evidence type="ECO:0000256" key="18">
    <source>
        <dbReference type="SAM" id="MobiDB-lite"/>
    </source>
</evidence>
<evidence type="ECO:0000256" key="17">
    <source>
        <dbReference type="RuleBase" id="RU361132"/>
    </source>
</evidence>
<feature type="transmembrane region" description="Helical" evidence="17">
    <location>
        <begin position="1233"/>
        <end position="1259"/>
    </location>
</feature>
<dbReference type="InterPro" id="IPR044564">
    <property type="entry name" value="Na_chnl_inactivation_gate"/>
</dbReference>
<protein>
    <recommendedName>
        <fullName evidence="17">Sodium channel protein</fullName>
    </recommendedName>
</protein>
<dbReference type="PANTHER" id="PTHR10037">
    <property type="entry name" value="VOLTAGE-GATED CATION CHANNEL CALCIUM AND SODIUM"/>
    <property type="match status" value="1"/>
</dbReference>
<dbReference type="InterPro" id="IPR043203">
    <property type="entry name" value="VGCC_Ca_Na"/>
</dbReference>
<feature type="domain" description="Ion transport" evidence="19">
    <location>
        <begin position="1117"/>
        <end position="1322"/>
    </location>
</feature>
<feature type="region of interest" description="Disordered" evidence="18">
    <location>
        <begin position="1813"/>
        <end position="1844"/>
    </location>
</feature>
<evidence type="ECO:0000256" key="14">
    <source>
        <dbReference type="ARBA" id="ARBA00023180"/>
    </source>
</evidence>
<dbReference type="GO" id="GO:0001518">
    <property type="term" value="C:voltage-gated sodium channel complex"/>
    <property type="evidence" value="ECO:0007669"/>
    <property type="project" value="UniProtKB-UniRule"/>
</dbReference>
<dbReference type="FunFam" id="1.20.120.350:FF:000059">
    <property type="entry name" value="Sodium channel protein"/>
    <property type="match status" value="1"/>
</dbReference>
<dbReference type="FunFam" id="1.20.120.350:FF:000019">
    <property type="entry name" value="Sodium channel protein"/>
    <property type="match status" value="1"/>
</dbReference>
<feature type="compositionally biased region" description="Low complexity" evidence="18">
    <location>
        <begin position="404"/>
        <end position="416"/>
    </location>
</feature>
<evidence type="ECO:0000256" key="5">
    <source>
        <dbReference type="ARBA" id="ARBA00022495"/>
    </source>
</evidence>
<dbReference type="InterPro" id="IPR005821">
    <property type="entry name" value="Ion_trans_dom"/>
</dbReference>
<feature type="transmembrane region" description="Helical" evidence="17">
    <location>
        <begin position="1182"/>
        <end position="1201"/>
    </location>
</feature>
<feature type="domain" description="Voltage-dependent L-type calcium channel IQ-associated" evidence="20">
    <location>
        <begin position="1641"/>
        <end position="1681"/>
    </location>
</feature>
<feature type="region of interest" description="Disordered" evidence="18">
    <location>
        <begin position="1053"/>
        <end position="1075"/>
    </location>
</feature>
<keyword evidence="7" id="KW-0677">Repeat</keyword>
<feature type="transmembrane region" description="Helical" evidence="17">
    <location>
        <begin position="113"/>
        <end position="136"/>
    </location>
</feature>
<dbReference type="Proteomes" id="UP000440578">
    <property type="component" value="Unassembled WGS sequence"/>
</dbReference>
<proteinExistence type="inferred from homology"/>
<evidence type="ECO:0000256" key="10">
    <source>
        <dbReference type="ARBA" id="ARBA00023053"/>
    </source>
</evidence>
<dbReference type="OrthoDB" id="431720at2759"/>
<keyword evidence="12 17" id="KW-0472">Membrane</keyword>
<keyword evidence="13" id="KW-1015">Disulfide bond</keyword>
<feature type="compositionally biased region" description="Basic and acidic residues" evidence="18">
    <location>
        <begin position="334"/>
        <end position="345"/>
    </location>
</feature>
<dbReference type="GO" id="GO:0005248">
    <property type="term" value="F:voltage-gated sodium channel activity"/>
    <property type="evidence" value="ECO:0007669"/>
    <property type="project" value="InterPro"/>
</dbReference>
<feature type="transmembrane region" description="Helical" evidence="17">
    <location>
        <begin position="1432"/>
        <end position="1451"/>
    </location>
</feature>
<sequence>MFTIISNCVFLAMTKPPEEAEWIFLAIYSLEALIKSIAKGFILNKYTYLRSPWNWLDFIVVVLGYVTLFVNLGNLAGLRTFRVLRALKTVSIMPGLRTIINALLNSLTQLVEVMSLTLFCLMVFALFALQVFMGVLRNKCVLEPDTAEQWPQYSTNSTFWAIDNHTEDFMLCGNGSGARLCPAGYVCLPGIGDNPNYGYTSFDTFLWSMLTTFQLITLDFWEDVYNKIIAAMGPWSILFFGLVVFFGSFYLINLMLAVVAMSYEEEAENTEEEKVKDLADHRDDSTFSFDPSNLKLHRLDKDSKFPTIRLKNHTIFASYKYNKKKKKKKAKGRKSVEGGVTKEDDSCVSADGHVSAVSPAGRRVSELHDEHETNELRPRALVHELLSPDPRPVVVELPGAIRTPSVSPQRKQSSSSDRYAAAAQDPTEVSCDSSALNVRALPPSPTPAAAPPTTEAHPLRSSCEQLEATEKTSVQMFHGGELDEYYVHITTGQQPLGPAGSRGALDCTPTGDAADELAGLEDAGLDEDAVSPLAGHRSQGGGRREALRHAMFATSVESQGIGEMRGNSDSSTSEHRSAGDVRRLGMRECSLDDSGVVGDQETMSERGKNMMIRTEDITPLAKALDLEVTLTEKKCNGISPQRRSPSPSYVSHVVELHDETPDRNCDCCSSCCIWYETWLRWQNRLHLLVTDPCFDVFITLCIILNTAFLALEHYGMSNEMRQTLEIGNRVFTSIFTLECTLKVIAISKEFFRSGWNIFDLIVVVASLVELSLQNINGLSVLRVLRLLRVLKLAQSWTTMRVLLSIIISSLGALGNLTFVLVIVIYIFAVIGMQLFSNSYTADIFEPDPVPRWNFNDFFHSFMMIFRILCGEWIEPLWDCMRAKREESEMCLAVFLPALVMGNFLVLNLFLALLLNSFNCEELRTRKEEAKGKSKLVQSVQRLKGYIRSHRDPESRQREVIAAFESARVDQPARCALPTLPVSVSVPEIRRTLDETDLLSDSSDPLQAGYKQINAEVGPPVTRLAPPAGTGGVFKSPSTVSNWSTLATYVESLRGRDQTGSKPEPTAEQQQQQRKREPNDCFPVGCYNRFPCCQAFTRTPVYRRWHRFRTVVVRFVDNSYFEWVVLVMIIASSIALCFEDKYLYQRPQLKRYLRWANLVFASLFTVEMVLKWVAFGLKKYYSNAWTILDFIIVVASIFSLAIEENETLVALRSLRTLRALRPLRAISRWQGMKIVVNALMFAIPSIFNVLLVCLVFWLIFSIMGVQFFSGQFYKCVDDDGERLPVSVVNDRNDCGRLNYTWANSKISFDNVGIAYLALFQVYEGGVLEMFLTDSQKNYYTALKKLGRKKPQKVIRRPLNHYHALFYDIAVSRRFEIAIFVMIFLNMVIMGIEHYGQPSSVASVLELFNILFTTIFSLEALVKIIGLRLHYFTVPWNLFDFILVGLSIFSLVIEAEHFNTEFPIPPTLLRVVRVFRIGRILRLIKAAKGIRKLLFALIVSLPALFNIGALLFLVMFIYAIIGIALFANIRHSGVINDIMNFETFGNSMILLFRLITSAGWNDVLDPLMAQPPDCDPNLTAENGDILPYGDCGQPLFAIIYFVTFIVINFMIVINMYIAVILENFNQAHQEEEIGIVEEDLEMFYVRWAKYDPHATQFINFSQLSDFIASLDPPLGIAKPNTVALVSFNLPIARGDKIHCLDILHALTKHVLGHVEETEEFHKLQEQMNEKFKKQFPTRKELEIVSSTRQWKQMDLAARIIQRALKAFCRRKRERERLALTLDDSQTQTSPGRSPTTPMFLQRVASYLHVPALMAGGRRSRTGSVASSTSRPGSRASGDSADSSRRSSYHLGESFSRIGVLGAGLPGLGIVGFDVLERRDSGRRRGGDGSAGGSMSRISELPPPQVQIHEVDEEASS</sequence>
<dbReference type="Gene3D" id="1.10.287.70">
    <property type="match status" value="3"/>
</dbReference>
<feature type="domain" description="Ion transport" evidence="19">
    <location>
        <begin position="692"/>
        <end position="921"/>
    </location>
</feature>
<comment type="caution">
    <text evidence="17">Lacks conserved residue(s) required for the propagation of feature annotation.</text>
</comment>
<comment type="caution">
    <text evidence="21">The sequence shown here is derived from an EMBL/GenBank/DDBJ whole genome shotgun (WGS) entry which is preliminary data.</text>
</comment>
<evidence type="ECO:0000256" key="12">
    <source>
        <dbReference type="ARBA" id="ARBA00023136"/>
    </source>
</evidence>
<evidence type="ECO:0000259" key="19">
    <source>
        <dbReference type="Pfam" id="PF00520"/>
    </source>
</evidence>
<keyword evidence="22" id="KW-1185">Reference proteome</keyword>
<keyword evidence="10 17" id="KW-0915">Sodium</keyword>
<dbReference type="FunFam" id="1.10.238.10:FF:000150">
    <property type="entry name" value="Sodium channel protein"/>
    <property type="match status" value="1"/>
</dbReference>
<feature type="transmembrane region" description="Helical" evidence="17">
    <location>
        <begin position="1491"/>
        <end position="1524"/>
    </location>
</feature>
<keyword evidence="9 17" id="KW-1133">Transmembrane helix</keyword>
<evidence type="ECO:0000256" key="9">
    <source>
        <dbReference type="ARBA" id="ARBA00022989"/>
    </source>
</evidence>
<dbReference type="Pfam" id="PF00520">
    <property type="entry name" value="Ion_trans"/>
    <property type="match status" value="4"/>
</dbReference>
<evidence type="ECO:0000313" key="21">
    <source>
        <dbReference type="EMBL" id="KAF0293556.1"/>
    </source>
</evidence>
<keyword evidence="4" id="KW-1003">Cell membrane</keyword>
<feature type="domain" description="Ion transport" evidence="19">
    <location>
        <begin position="1371"/>
        <end position="1629"/>
    </location>
</feature>
<keyword evidence="5" id="KW-0691">RNA editing</keyword>
<keyword evidence="8 17" id="KW-0851">Voltage-gated channel</keyword>
<feature type="transmembrane region" description="Helical" evidence="17">
    <location>
        <begin position="237"/>
        <end position="263"/>
    </location>
</feature>
<dbReference type="InterPro" id="IPR027359">
    <property type="entry name" value="Volt_channel_dom_sf"/>
</dbReference>
<feature type="compositionally biased region" description="Polar residues" evidence="18">
    <location>
        <begin position="1819"/>
        <end position="1829"/>
    </location>
</feature>
<feature type="region of interest" description="Disordered" evidence="18">
    <location>
        <begin position="561"/>
        <end position="580"/>
    </location>
</feature>
<dbReference type="FunFam" id="1.10.287.70:FF:000370">
    <property type="entry name" value="Sodium channel protein 60E"/>
    <property type="match status" value="1"/>
</dbReference>
<evidence type="ECO:0000256" key="7">
    <source>
        <dbReference type="ARBA" id="ARBA00022737"/>
    </source>
</evidence>
<gene>
    <name evidence="21" type="primary">Scn10a</name>
    <name evidence="21" type="ORF">FJT64_008695</name>
</gene>
<dbReference type="SUPFAM" id="SSF81324">
    <property type="entry name" value="Voltage-gated potassium channels"/>
    <property type="match status" value="4"/>
</dbReference>
<feature type="transmembrane region" description="Helical" evidence="17">
    <location>
        <begin position="55"/>
        <end position="76"/>
    </location>
</feature>
<comment type="function">
    <text evidence="17">Mediates the voltage-dependent sodium ion permeability of excitable membranes. Assuming opened or closed conformations in response to the voltage difference across the membrane, the protein forms a sodium-selective channel through which Na(+) ions may pass in accordance with their electrochemical gradient.</text>
</comment>
<evidence type="ECO:0000256" key="15">
    <source>
        <dbReference type="ARBA" id="ARBA00023201"/>
    </source>
</evidence>
<feature type="region of interest" description="Disordered" evidence="18">
    <location>
        <begin position="398"/>
        <end position="461"/>
    </location>
</feature>
<comment type="similarity">
    <text evidence="17">Belongs to the sodium channel (TC 1.A.1.10) family.</text>
</comment>
<dbReference type="GO" id="GO:0019228">
    <property type="term" value="P:neuronal action potential"/>
    <property type="evidence" value="ECO:0007669"/>
    <property type="project" value="TreeGrafter"/>
</dbReference>
<feature type="region of interest" description="Disordered" evidence="18">
    <location>
        <begin position="1877"/>
        <end position="1914"/>
    </location>
</feature>
<keyword evidence="3 17" id="KW-0894">Sodium channel</keyword>
<feature type="compositionally biased region" description="Basic and acidic residues" evidence="18">
    <location>
        <begin position="363"/>
        <end position="374"/>
    </location>
</feature>
<keyword evidence="15 17" id="KW-0739">Sodium transport</keyword>
<feature type="domain" description="Ion transport" evidence="19">
    <location>
        <begin position="1"/>
        <end position="270"/>
    </location>
</feature>
<keyword evidence="16 17" id="KW-0407">Ion channel</keyword>
<evidence type="ECO:0000256" key="4">
    <source>
        <dbReference type="ARBA" id="ARBA00022475"/>
    </source>
</evidence>
<keyword evidence="6 17" id="KW-0812">Transmembrane</keyword>
<dbReference type="InterPro" id="IPR001696">
    <property type="entry name" value="Na_channel_asu"/>
</dbReference>